<accession>A3E3J1</accession>
<evidence type="ECO:0000256" key="4">
    <source>
        <dbReference type="ARBA" id="ARBA00022777"/>
    </source>
</evidence>
<keyword evidence="4 10" id="KW-0418">Kinase</keyword>
<dbReference type="InterPro" id="IPR008271">
    <property type="entry name" value="Ser/Thr_kinase_AS"/>
</dbReference>
<evidence type="ECO:0000256" key="1">
    <source>
        <dbReference type="ARBA" id="ARBA00022527"/>
    </source>
</evidence>
<dbReference type="SMART" id="SM00220">
    <property type="entry name" value="S_TKc"/>
    <property type="match status" value="1"/>
</dbReference>
<organism evidence="10">
    <name type="scientific">Pfiesteria piscicida</name>
    <name type="common">Phantom dinoflagellate</name>
    <dbReference type="NCBI Taxonomy" id="71001"/>
    <lineage>
        <taxon>Eukaryota</taxon>
        <taxon>Sar</taxon>
        <taxon>Alveolata</taxon>
        <taxon>Dinophyceae</taxon>
        <taxon>Peridiniales</taxon>
        <taxon>Pfiesteriaceae</taxon>
        <taxon>Pfiesteria</taxon>
    </lineage>
</organism>
<evidence type="ECO:0000256" key="3">
    <source>
        <dbReference type="ARBA" id="ARBA00022741"/>
    </source>
</evidence>
<comment type="similarity">
    <text evidence="7">Belongs to the protein kinase superfamily.</text>
</comment>
<evidence type="ECO:0000313" key="10">
    <source>
        <dbReference type="EMBL" id="ABI14258.1"/>
    </source>
</evidence>
<keyword evidence="2" id="KW-0808">Transferase</keyword>
<protein>
    <submittedName>
        <fullName evidence="10">Serine/threonine protein kinase</fullName>
    </submittedName>
</protein>
<evidence type="ECO:0000256" key="5">
    <source>
        <dbReference type="ARBA" id="ARBA00022840"/>
    </source>
</evidence>
<keyword evidence="3 6" id="KW-0547">Nucleotide-binding</keyword>
<dbReference type="GO" id="GO:0005524">
    <property type="term" value="F:ATP binding"/>
    <property type="evidence" value="ECO:0007669"/>
    <property type="project" value="UniProtKB-UniRule"/>
</dbReference>
<dbReference type="PROSITE" id="PS00108">
    <property type="entry name" value="PROTEIN_KINASE_ST"/>
    <property type="match status" value="1"/>
</dbReference>
<evidence type="ECO:0000256" key="2">
    <source>
        <dbReference type="ARBA" id="ARBA00022679"/>
    </source>
</evidence>
<sequence length="358" mass="39288">MLRVVSIASGSGHGDGEVVELSSDEDVAPLAPLWGPVVCPGAPPLRFRSYQRGRELGSGGFGRVFLCSQEGSAGQFAVKTVDLRRLKLRADGKQARVQLEREVEILKSLPCHRNVVRMFDAFEKGNWFFIILELVEQGDLFTALTSRHPSRFADVEALHVIGQVVTGLSFLHSHMIIHRDVKLENVLVSGSERRANKVYYDIKLTDFGLSKMVGTNRSETHSCVGTKPYMAPEVVRRSLTYDFSSELVGCGSLALRDGRREVPFDDTPADQSVVDAVLDRSRTGGLKGILLGLLQVKPEERVSMATLLDWHQGQSAREASRSPPRKRHREEAASCSEDSDLGGHPVQAESAAPTALTT</sequence>
<dbReference type="GO" id="GO:0004674">
    <property type="term" value="F:protein serine/threonine kinase activity"/>
    <property type="evidence" value="ECO:0007669"/>
    <property type="project" value="UniProtKB-KW"/>
</dbReference>
<evidence type="ECO:0000256" key="7">
    <source>
        <dbReference type="RuleBase" id="RU000304"/>
    </source>
</evidence>
<reference evidence="10" key="1">
    <citation type="journal article" date="2007" name="Proc. Natl. Acad. Sci. U.S.A.">
        <title>Spliced leader RNA trans-splicing in dinoflagellates.</title>
        <authorList>
            <person name="Zhang H."/>
            <person name="Hou Y."/>
            <person name="Miranda L."/>
            <person name="Campbell D.A."/>
            <person name="Sturm N.R."/>
            <person name="Gaasterland T."/>
            <person name="Lin S."/>
        </authorList>
    </citation>
    <scope>NUCLEOTIDE SEQUENCE</scope>
</reference>
<dbReference type="InterPro" id="IPR000719">
    <property type="entry name" value="Prot_kinase_dom"/>
</dbReference>
<dbReference type="SUPFAM" id="SSF56112">
    <property type="entry name" value="Protein kinase-like (PK-like)"/>
    <property type="match status" value="1"/>
</dbReference>
<name>A3E3J1_PFIPI</name>
<dbReference type="PANTHER" id="PTHR24345">
    <property type="entry name" value="SERINE/THREONINE-PROTEIN KINASE PLK"/>
    <property type="match status" value="1"/>
</dbReference>
<dbReference type="GO" id="GO:0005634">
    <property type="term" value="C:nucleus"/>
    <property type="evidence" value="ECO:0007669"/>
    <property type="project" value="TreeGrafter"/>
</dbReference>
<feature type="binding site" evidence="6">
    <location>
        <position position="79"/>
    </location>
    <ligand>
        <name>ATP</name>
        <dbReference type="ChEBI" id="CHEBI:30616"/>
    </ligand>
</feature>
<dbReference type="EMBL" id="DQ864843">
    <property type="protein sequence ID" value="ABI14258.1"/>
    <property type="molecule type" value="mRNA"/>
</dbReference>
<feature type="region of interest" description="Disordered" evidence="8">
    <location>
        <begin position="307"/>
        <end position="358"/>
    </location>
</feature>
<evidence type="ECO:0000259" key="9">
    <source>
        <dbReference type="PROSITE" id="PS50011"/>
    </source>
</evidence>
<feature type="domain" description="Protein kinase" evidence="9">
    <location>
        <begin position="50"/>
        <end position="314"/>
    </location>
</feature>
<dbReference type="PANTHER" id="PTHR24345:SF0">
    <property type="entry name" value="CELL CYCLE SERINE_THREONINE-PROTEIN KINASE CDC5_MSD2"/>
    <property type="match status" value="1"/>
</dbReference>
<dbReference type="Pfam" id="PF00069">
    <property type="entry name" value="Pkinase"/>
    <property type="match status" value="1"/>
</dbReference>
<evidence type="ECO:0000256" key="8">
    <source>
        <dbReference type="SAM" id="MobiDB-lite"/>
    </source>
</evidence>
<dbReference type="Gene3D" id="1.10.510.10">
    <property type="entry name" value="Transferase(Phosphotransferase) domain 1"/>
    <property type="match status" value="1"/>
</dbReference>
<dbReference type="AlphaFoldDB" id="A3E3J1"/>
<dbReference type="PROSITE" id="PS50011">
    <property type="entry name" value="PROTEIN_KINASE_DOM"/>
    <property type="match status" value="1"/>
</dbReference>
<proteinExistence type="evidence at transcript level"/>
<dbReference type="PROSITE" id="PS00107">
    <property type="entry name" value="PROTEIN_KINASE_ATP"/>
    <property type="match status" value="1"/>
</dbReference>
<evidence type="ECO:0000256" key="6">
    <source>
        <dbReference type="PROSITE-ProRule" id="PRU10141"/>
    </source>
</evidence>
<dbReference type="InterPro" id="IPR011009">
    <property type="entry name" value="Kinase-like_dom_sf"/>
</dbReference>
<keyword evidence="5 6" id="KW-0067">ATP-binding</keyword>
<keyword evidence="1 7" id="KW-0723">Serine/threonine-protein kinase</keyword>
<dbReference type="InterPro" id="IPR017441">
    <property type="entry name" value="Protein_kinase_ATP_BS"/>
</dbReference>